<dbReference type="Proteomes" id="UP001642484">
    <property type="component" value="Unassembled WGS sequence"/>
</dbReference>
<comment type="caution">
    <text evidence="2">The sequence shown here is derived from an EMBL/GenBank/DDBJ whole genome shotgun (WGS) entry which is preliminary data.</text>
</comment>
<evidence type="ECO:0000313" key="3">
    <source>
        <dbReference type="Proteomes" id="UP001642484"/>
    </source>
</evidence>
<gene>
    <name evidence="2" type="ORF">CCMP2556_LOCUS15984</name>
</gene>
<keyword evidence="3" id="KW-1185">Reference proteome</keyword>
<sequence length="547" mass="62239">MSAKLFFTESAFDKSKQEELQFEYLKEWISSAHQRTVVDTEPPGSACPFQSLAKAITHAYSLPTEHLTEERVRAILVKTYKDLNETDLQRVASAKLEEKTSFFCMTAAFRDVQAVREYWNWYLYCLTHRTAEIYDDDCNAGVVRMPLDNVDLQVLASFFCTGIVVSKLDSCALKFLPGSGRAPKAAIHLLNHKSLWAPMLGKKPTTNELHGQLVQLQALEGGPFHDFTNKAGLVVRDQSQQLFYKVNVGQHHLPIEPHQLHVIRDQIAPMFERSSSSTRGWQLGSPLGHAPSFRGIPDGSVEFQILLELVGDMLSNYLTQSREEMLGNAQQPAQPGRTRRNDRDNVPDRFYGNEPIEPERPLPVPAAHNTDFKSKRVMLSEVQAYMARYVGDTVKIWVRCPSTYGQGHSQWEQYFLPMSKGQLYCIQKTKETPDFGLLFKGFQGGPNSTEPRPELKWMVAGFLCLWEVQEPTKMWQGEQVIHLESGEVFHLVDLLEPKREQKAIARSWKKEGPLKEGMINLKDPHLRPFLCVRRDYPDGTVEGVQAC</sequence>
<name>A0ABP0KF06_9DINO</name>
<accession>A0ABP0KF06</accession>
<protein>
    <submittedName>
        <fullName evidence="2">Uncharacterized protein</fullName>
    </submittedName>
</protein>
<organism evidence="2 3">
    <name type="scientific">Durusdinium trenchii</name>
    <dbReference type="NCBI Taxonomy" id="1381693"/>
    <lineage>
        <taxon>Eukaryota</taxon>
        <taxon>Sar</taxon>
        <taxon>Alveolata</taxon>
        <taxon>Dinophyceae</taxon>
        <taxon>Suessiales</taxon>
        <taxon>Symbiodiniaceae</taxon>
        <taxon>Durusdinium</taxon>
    </lineage>
</organism>
<feature type="region of interest" description="Disordered" evidence="1">
    <location>
        <begin position="326"/>
        <end position="348"/>
    </location>
</feature>
<proteinExistence type="predicted"/>
<evidence type="ECO:0000256" key="1">
    <source>
        <dbReference type="SAM" id="MobiDB-lite"/>
    </source>
</evidence>
<reference evidence="2 3" key="1">
    <citation type="submission" date="2024-02" db="EMBL/GenBank/DDBJ databases">
        <authorList>
            <person name="Chen Y."/>
            <person name="Shah S."/>
            <person name="Dougan E. K."/>
            <person name="Thang M."/>
            <person name="Chan C."/>
        </authorList>
    </citation>
    <scope>NUCLEOTIDE SEQUENCE [LARGE SCALE GENOMIC DNA]</scope>
</reference>
<evidence type="ECO:0000313" key="2">
    <source>
        <dbReference type="EMBL" id="CAK9025393.1"/>
    </source>
</evidence>
<dbReference type="EMBL" id="CAXAMN010008480">
    <property type="protein sequence ID" value="CAK9025393.1"/>
    <property type="molecule type" value="Genomic_DNA"/>
</dbReference>